<comment type="caution">
    <text evidence="1">The sequence shown here is derived from an EMBL/GenBank/DDBJ whole genome shotgun (WGS) entry which is preliminary data.</text>
</comment>
<organism evidence="1 2">
    <name type="scientific">Trema orientale</name>
    <name type="common">Charcoal tree</name>
    <name type="synonym">Celtis orientalis</name>
    <dbReference type="NCBI Taxonomy" id="63057"/>
    <lineage>
        <taxon>Eukaryota</taxon>
        <taxon>Viridiplantae</taxon>
        <taxon>Streptophyta</taxon>
        <taxon>Embryophyta</taxon>
        <taxon>Tracheophyta</taxon>
        <taxon>Spermatophyta</taxon>
        <taxon>Magnoliopsida</taxon>
        <taxon>eudicotyledons</taxon>
        <taxon>Gunneridae</taxon>
        <taxon>Pentapetalae</taxon>
        <taxon>rosids</taxon>
        <taxon>fabids</taxon>
        <taxon>Rosales</taxon>
        <taxon>Cannabaceae</taxon>
        <taxon>Trema</taxon>
    </lineage>
</organism>
<evidence type="ECO:0000313" key="1">
    <source>
        <dbReference type="EMBL" id="PON74195.1"/>
    </source>
</evidence>
<dbReference type="InParanoid" id="A0A2P5DLP3"/>
<accession>A0A2P5DLP3</accession>
<proteinExistence type="predicted"/>
<evidence type="ECO:0000313" key="2">
    <source>
        <dbReference type="Proteomes" id="UP000237000"/>
    </source>
</evidence>
<reference evidence="2" key="1">
    <citation type="submission" date="2016-06" db="EMBL/GenBank/DDBJ databases">
        <title>Parallel loss of symbiosis genes in relatives of nitrogen-fixing non-legume Parasponia.</title>
        <authorList>
            <person name="Van Velzen R."/>
            <person name="Holmer R."/>
            <person name="Bu F."/>
            <person name="Rutten L."/>
            <person name="Van Zeijl A."/>
            <person name="Liu W."/>
            <person name="Santuari L."/>
            <person name="Cao Q."/>
            <person name="Sharma T."/>
            <person name="Shen D."/>
            <person name="Roswanjaya Y."/>
            <person name="Wardhani T."/>
            <person name="Kalhor M.S."/>
            <person name="Jansen J."/>
            <person name="Van den Hoogen J."/>
            <person name="Gungor B."/>
            <person name="Hartog M."/>
            <person name="Hontelez J."/>
            <person name="Verver J."/>
            <person name="Yang W.-C."/>
            <person name="Schijlen E."/>
            <person name="Repin R."/>
            <person name="Schilthuizen M."/>
            <person name="Schranz E."/>
            <person name="Heidstra R."/>
            <person name="Miyata K."/>
            <person name="Fedorova E."/>
            <person name="Kohlen W."/>
            <person name="Bisseling T."/>
            <person name="Smit S."/>
            <person name="Geurts R."/>
        </authorList>
    </citation>
    <scope>NUCLEOTIDE SEQUENCE [LARGE SCALE GENOMIC DNA]</scope>
    <source>
        <strain evidence="2">cv. RG33-2</strain>
    </source>
</reference>
<sequence length="102" mass="11357">AAGPNWHHSVRTSRKLVPPVPRHGTATLYTVVVWRHSAMPVALQYFFVAPWHCPLGFGSPQCQPHDRFDAAAPNFGVAELKSIEQLAKFLDRDLLPLVFSLA</sequence>
<dbReference type="Proteomes" id="UP000237000">
    <property type="component" value="Unassembled WGS sequence"/>
</dbReference>
<feature type="non-terminal residue" evidence="1">
    <location>
        <position position="1"/>
    </location>
</feature>
<dbReference type="EMBL" id="JXTC01000262">
    <property type="protein sequence ID" value="PON74195.1"/>
    <property type="molecule type" value="Genomic_DNA"/>
</dbReference>
<protein>
    <submittedName>
        <fullName evidence="1">Uncharacterized protein</fullName>
    </submittedName>
</protein>
<keyword evidence="2" id="KW-1185">Reference proteome</keyword>
<name>A0A2P5DLP3_TREOI</name>
<gene>
    <name evidence="1" type="ORF">TorRG33x02_247740</name>
</gene>
<dbReference type="AlphaFoldDB" id="A0A2P5DLP3"/>